<evidence type="ECO:0000313" key="3">
    <source>
        <dbReference type="Proteomes" id="UP000006461"/>
    </source>
</evidence>
<reference evidence="2 3" key="1">
    <citation type="journal article" date="2012" name="J. Bacteriol.">
        <title>Genome Sequence of Radiation-Resistant Modestobacter marinus Strain BC501, a Representative Actinobacterium That Thrives on Calcareous Stone Surfaces.</title>
        <authorList>
            <person name="Normand P."/>
            <person name="Gury J."/>
            <person name="Pujic P."/>
            <person name="Chouaia B."/>
            <person name="Crotti E."/>
            <person name="Brusetti L."/>
            <person name="Daffonchio D."/>
            <person name="Vacherie B."/>
            <person name="Barbe V."/>
            <person name="Medigue C."/>
            <person name="Calteau A."/>
            <person name="Ghodhbane-Gtari F."/>
            <person name="Essoussi I."/>
            <person name="Nouioui I."/>
            <person name="Abbassi-Ghozzi I."/>
            <person name="Gtari M."/>
        </authorList>
    </citation>
    <scope>NUCLEOTIDE SEQUENCE [LARGE SCALE GENOMIC DNA]</scope>
    <source>
        <strain evidence="3">BC 501</strain>
    </source>
</reference>
<dbReference type="Proteomes" id="UP000006461">
    <property type="component" value="Chromosome"/>
</dbReference>
<dbReference type="HOGENOM" id="CLU_2717939_0_0_11"/>
<name>I4F0R4_MODI5</name>
<organism evidence="2 3">
    <name type="scientific">Modestobacter italicus (strain DSM 44449 / CECT 9708 / BC 501)</name>
    <dbReference type="NCBI Taxonomy" id="2732864"/>
    <lineage>
        <taxon>Bacteria</taxon>
        <taxon>Bacillati</taxon>
        <taxon>Actinomycetota</taxon>
        <taxon>Actinomycetes</taxon>
        <taxon>Geodermatophilales</taxon>
        <taxon>Geodermatophilaceae</taxon>
        <taxon>Modestobacter</taxon>
    </lineage>
</organism>
<dbReference type="EMBL" id="FO203431">
    <property type="protein sequence ID" value="CCH89227.1"/>
    <property type="molecule type" value="Genomic_DNA"/>
</dbReference>
<evidence type="ECO:0000256" key="1">
    <source>
        <dbReference type="SAM" id="MobiDB-lite"/>
    </source>
</evidence>
<feature type="region of interest" description="Disordered" evidence="1">
    <location>
        <begin position="52"/>
        <end position="72"/>
    </location>
</feature>
<dbReference type="AlphaFoldDB" id="I4F0R4"/>
<sequence>MLCAHHASPSWQGTSAPEAVNVHLGWLYEVLEFELSTAEGCGAATAPPLSTCTTQRPCESYGTAHTSVDSDW</sequence>
<protein>
    <submittedName>
        <fullName evidence="2">Uncharacterized protein</fullName>
    </submittedName>
</protein>
<gene>
    <name evidence="2" type="ordered locus">MODMU_3823</name>
</gene>
<dbReference type="KEGG" id="mmar:MODMU_3823"/>
<proteinExistence type="predicted"/>
<accession>I4F0R4</accession>
<evidence type="ECO:0000313" key="2">
    <source>
        <dbReference type="EMBL" id="CCH89227.1"/>
    </source>
</evidence>
<keyword evidence="3" id="KW-1185">Reference proteome</keyword>